<sequence length="506" mass="57000">MWSRWNLCSYCCRHYLSPLRLSCGVTCDPSYRLLSYGSRNYKQNDFFRDLDQEFEKFHKKLKESLPGSSWSPFENTVHLAPERADIVIVGGGVIGWSIAYWLKQKERIRDGVKVLVVERDPTYSQASTVLSVGGIRQQFSIPENIRMSLFSAYFLRTINEHLGVVNEDPIDIQFNPSGYLFLADENRAALLEENVAIQRSCSAEVALLGPEQLKKKFPWLNTEDVALASYGLENEGWFDPWSLLNAFRRKALSMGVYQTHGNVAGFDFFIREMVTSSGDPVTFRRIKVVNVQAPNSLEYQPVECSIVVNAAGPWSGKVAEMATIGSGPPDTLAGIKIPVEPKKRYVYVFHCYDGPGLNCPLLIDNTGAYFRREGLGGNYICGLSPDEDEEPDINNLNVDYEFFQQKVWPKLAHRVNAFESLKVKGGWAGYYDYNTFDQNAILGNHPLVQNMFFATGFSGHGLQQSPAVGRAIAELILDGSYQTLDLGTFSFERIYNGEKALERNIV</sequence>
<dbReference type="KEGG" id="muo:115481776"/>
<dbReference type="PANTHER" id="PTHR13847:SF287">
    <property type="entry name" value="FAD-DEPENDENT OXIDOREDUCTASE DOMAIN-CONTAINING PROTEIN 1"/>
    <property type="match status" value="1"/>
</dbReference>
<dbReference type="OrthoDB" id="424974at2759"/>
<evidence type="ECO:0000313" key="5">
    <source>
        <dbReference type="Proteomes" id="UP000515156"/>
    </source>
</evidence>
<dbReference type="SUPFAM" id="SSF51905">
    <property type="entry name" value="FAD/NAD(P)-binding domain"/>
    <property type="match status" value="1"/>
</dbReference>
<dbReference type="InterPro" id="IPR036188">
    <property type="entry name" value="FAD/NAD-bd_sf"/>
</dbReference>
<dbReference type="FunFam" id="3.30.9.10:FF:000026">
    <property type="entry name" value="FAD-dependent oxidoreductase domain-containing protein 1"/>
    <property type="match status" value="1"/>
</dbReference>
<evidence type="ECO:0000256" key="1">
    <source>
        <dbReference type="ARBA" id="ARBA00023002"/>
    </source>
</evidence>
<proteinExistence type="predicted"/>
<evidence type="ECO:0000256" key="2">
    <source>
        <dbReference type="ARBA" id="ARBA00039785"/>
    </source>
</evidence>
<evidence type="ECO:0000256" key="3">
    <source>
        <dbReference type="ARBA" id="ARBA00046185"/>
    </source>
</evidence>
<gene>
    <name evidence="6" type="primary">FOXRED1</name>
</gene>
<dbReference type="PANTHER" id="PTHR13847">
    <property type="entry name" value="SARCOSINE DEHYDROGENASE-RELATED"/>
    <property type="match status" value="1"/>
</dbReference>
<dbReference type="Pfam" id="PF01266">
    <property type="entry name" value="DAO"/>
    <property type="match status" value="1"/>
</dbReference>
<dbReference type="FunCoup" id="A0A6P7ZCE7">
    <property type="interactions" value="882"/>
</dbReference>
<dbReference type="Proteomes" id="UP000515156">
    <property type="component" value="Chromosome 12"/>
</dbReference>
<dbReference type="GO" id="GO:0005739">
    <property type="term" value="C:mitochondrion"/>
    <property type="evidence" value="ECO:0007669"/>
    <property type="project" value="GOC"/>
</dbReference>
<feature type="domain" description="FAD dependent oxidoreductase" evidence="4">
    <location>
        <begin position="85"/>
        <end position="475"/>
    </location>
</feature>
<keyword evidence="5" id="KW-1185">Reference proteome</keyword>
<dbReference type="AlphaFoldDB" id="A0A6P7ZCE7"/>
<dbReference type="InterPro" id="IPR006076">
    <property type="entry name" value="FAD-dep_OxRdtase"/>
</dbReference>
<dbReference type="GeneID" id="115481776"/>
<evidence type="ECO:0000259" key="4">
    <source>
        <dbReference type="Pfam" id="PF01266"/>
    </source>
</evidence>
<name>A0A6P7ZCE7_9AMPH</name>
<accession>A0A6P7ZCE7</accession>
<dbReference type="Gene3D" id="3.30.9.10">
    <property type="entry name" value="D-Amino Acid Oxidase, subunit A, domain 2"/>
    <property type="match status" value="1"/>
</dbReference>
<comment type="function">
    <text evidence="3">Required for the assembly of the mitochondrial membrane respiratory chain NADH dehydrogenase (Complex I). Involved in mid-late stages of complex I assembly.</text>
</comment>
<dbReference type="GO" id="GO:0016491">
    <property type="term" value="F:oxidoreductase activity"/>
    <property type="evidence" value="ECO:0007669"/>
    <property type="project" value="UniProtKB-KW"/>
</dbReference>
<dbReference type="GO" id="GO:0032981">
    <property type="term" value="P:mitochondrial respiratory chain complex I assembly"/>
    <property type="evidence" value="ECO:0007669"/>
    <property type="project" value="TreeGrafter"/>
</dbReference>
<organism evidence="5 6">
    <name type="scientific">Microcaecilia unicolor</name>
    <dbReference type="NCBI Taxonomy" id="1415580"/>
    <lineage>
        <taxon>Eukaryota</taxon>
        <taxon>Metazoa</taxon>
        <taxon>Chordata</taxon>
        <taxon>Craniata</taxon>
        <taxon>Vertebrata</taxon>
        <taxon>Euteleostomi</taxon>
        <taxon>Amphibia</taxon>
        <taxon>Gymnophiona</taxon>
        <taxon>Siphonopidae</taxon>
        <taxon>Microcaecilia</taxon>
    </lineage>
</organism>
<reference evidence="6" key="1">
    <citation type="submission" date="2025-08" db="UniProtKB">
        <authorList>
            <consortium name="RefSeq"/>
        </authorList>
    </citation>
    <scope>IDENTIFICATION</scope>
</reference>
<dbReference type="RefSeq" id="XP_030077017.1">
    <property type="nucleotide sequence ID" value="XM_030221157.1"/>
</dbReference>
<dbReference type="Gene3D" id="3.50.50.60">
    <property type="entry name" value="FAD/NAD(P)-binding domain"/>
    <property type="match status" value="1"/>
</dbReference>
<protein>
    <recommendedName>
        <fullName evidence="2">FAD-dependent oxidoreductase domain-containing protein 1</fullName>
    </recommendedName>
</protein>
<evidence type="ECO:0000313" key="6">
    <source>
        <dbReference type="RefSeq" id="XP_030077017.1"/>
    </source>
</evidence>
<keyword evidence="1" id="KW-0560">Oxidoreductase</keyword>
<dbReference type="InParanoid" id="A0A6P7ZCE7"/>
<dbReference type="CTD" id="55572"/>